<dbReference type="NCBIfam" id="TIGR04085">
    <property type="entry name" value="rSAM_more_4Fe4S"/>
    <property type="match status" value="1"/>
</dbReference>
<evidence type="ECO:0000313" key="9">
    <source>
        <dbReference type="EMBL" id="ASR49418.1"/>
    </source>
</evidence>
<gene>
    <name evidence="9" type="ORF">B4V02_23415</name>
</gene>
<accession>A0A222WTU8</accession>
<proteinExistence type="inferred from homology"/>
<dbReference type="SFLD" id="SFLDG01384">
    <property type="entry name" value="thioether_bond_formation_requi"/>
    <property type="match status" value="1"/>
</dbReference>
<dbReference type="RefSeq" id="WP_094156608.1">
    <property type="nucleotide sequence ID" value="NZ_CP020028.1"/>
</dbReference>
<dbReference type="InterPro" id="IPR000385">
    <property type="entry name" value="MoaA_NifB_PqqE_Fe-S-bd_CS"/>
</dbReference>
<keyword evidence="2" id="KW-0004">4Fe-4S</keyword>
<evidence type="ECO:0000256" key="6">
    <source>
        <dbReference type="ARBA" id="ARBA00023014"/>
    </source>
</evidence>
<dbReference type="GO" id="GO:0046872">
    <property type="term" value="F:metal ion binding"/>
    <property type="evidence" value="ECO:0007669"/>
    <property type="project" value="UniProtKB-KW"/>
</dbReference>
<dbReference type="SFLD" id="SFLDS00029">
    <property type="entry name" value="Radical_SAM"/>
    <property type="match status" value="1"/>
</dbReference>
<evidence type="ECO:0000259" key="8">
    <source>
        <dbReference type="PROSITE" id="PS51918"/>
    </source>
</evidence>
<dbReference type="InterPro" id="IPR013785">
    <property type="entry name" value="Aldolase_TIM"/>
</dbReference>
<keyword evidence="10" id="KW-1185">Reference proteome</keyword>
<dbReference type="GO" id="GO:0051539">
    <property type="term" value="F:4 iron, 4 sulfur cluster binding"/>
    <property type="evidence" value="ECO:0007669"/>
    <property type="project" value="UniProtKB-KW"/>
</dbReference>
<dbReference type="STRING" id="172713.GCA_001705305_05244"/>
<dbReference type="KEGG" id="pkb:B4V02_23415"/>
<feature type="domain" description="Radical SAM core" evidence="8">
    <location>
        <begin position="80"/>
        <end position="325"/>
    </location>
</feature>
<dbReference type="InterPro" id="IPR058240">
    <property type="entry name" value="rSAM_sf"/>
</dbReference>
<dbReference type="InterPro" id="IPR006638">
    <property type="entry name" value="Elp3/MiaA/NifB-like_rSAM"/>
</dbReference>
<keyword evidence="4" id="KW-0479">Metal-binding</keyword>
<dbReference type="SMART" id="SM00729">
    <property type="entry name" value="Elp3"/>
    <property type="match status" value="1"/>
</dbReference>
<dbReference type="CDD" id="cd01335">
    <property type="entry name" value="Radical_SAM"/>
    <property type="match status" value="1"/>
</dbReference>
<dbReference type="GO" id="GO:0032324">
    <property type="term" value="P:molybdopterin cofactor biosynthetic process"/>
    <property type="evidence" value="ECO:0007669"/>
    <property type="project" value="UniProtKB-ARBA"/>
</dbReference>
<dbReference type="AlphaFoldDB" id="A0A222WTU8"/>
<evidence type="ECO:0000256" key="3">
    <source>
        <dbReference type="ARBA" id="ARBA00022691"/>
    </source>
</evidence>
<evidence type="ECO:0000256" key="1">
    <source>
        <dbReference type="ARBA" id="ARBA00001966"/>
    </source>
</evidence>
<reference evidence="9 10" key="1">
    <citation type="submission" date="2017-03" db="EMBL/GenBank/DDBJ databases">
        <title>Complete genome sequence of Paenibacillus Kribbensis producing bioflocculants.</title>
        <authorList>
            <person name="Lee H.-G."/>
            <person name="Oh H.-M."/>
        </authorList>
    </citation>
    <scope>NUCLEOTIDE SEQUENCE [LARGE SCALE GENOMIC DNA]</scope>
    <source>
        <strain evidence="9 10">AM49</strain>
    </source>
</reference>
<dbReference type="InterPro" id="IPR023867">
    <property type="entry name" value="Sulphatase_maturase_rSAM"/>
</dbReference>
<dbReference type="EMBL" id="CP020028">
    <property type="protein sequence ID" value="ASR49418.1"/>
    <property type="molecule type" value="Genomic_DNA"/>
</dbReference>
<protein>
    <submittedName>
        <fullName evidence="9">Cys-rich peptide radical SAM maturase CcpM</fullName>
    </submittedName>
</protein>
<dbReference type="NCBIfam" id="TIGR04068">
    <property type="entry name" value="rSAM_ocin_clost"/>
    <property type="match status" value="1"/>
</dbReference>
<keyword evidence="6" id="KW-0411">Iron-sulfur</keyword>
<dbReference type="Proteomes" id="UP000214666">
    <property type="component" value="Chromosome"/>
</dbReference>
<sequence>MSGDTPLIYLFRTVQACYIYDTNTNELINVDPVTYESVKNFMEDNNKTTPELDALRKKGYLTGERDFIMVHPADELLESILDRKLYTMALQLTQNCNLRCKYCVYSGSYTNRTHTNKRMSRKVAFKAIDFLILHSADSSTINLGFYGGEPLLEFPLIRDCIEYAKKNIFGKELTFSITTNATLFSPEVIDFLSENSVNITISLDGPELLHDKNRRYGVNGRGTFADIMNNIEMIKERHPDYVEKINFNTVIDPLNDYSCVSDFFGSYHTVKEFLVTSAIINDIYRNDSVSFSENYQKNVNYELFKMYLWKLGKLDERHVSKLVLPTFSQIKENVHKRMKLPTSKFKKDHPSGPCVPGAQRLFVDVEGQLYPCERVSESSQVMRIGDVYEGFDFEKVRSILNLGKLTEEACRSCWAFRMCNQCAAAADGIEELSGPLRMELCQNVKNYVADILMTYCTLRELGCNFEDQAETEESLDEEKNSCFSL</sequence>
<dbReference type="InterPro" id="IPR024001">
    <property type="entry name" value="Cys-rich_pep_rSAM_mat_CcpM"/>
</dbReference>
<dbReference type="SUPFAM" id="SSF102114">
    <property type="entry name" value="Radical SAM enzymes"/>
    <property type="match status" value="1"/>
</dbReference>
<dbReference type="InterPro" id="IPR023885">
    <property type="entry name" value="4Fe4S-binding_SPASM_dom"/>
</dbReference>
<dbReference type="PANTHER" id="PTHR43273">
    <property type="entry name" value="ANAEROBIC SULFATASE-MATURATING ENZYME HOMOLOG ASLB-RELATED"/>
    <property type="match status" value="1"/>
</dbReference>
<comment type="similarity">
    <text evidence="7">Belongs to the radical SAM superfamily. Anaerobic sulfatase-maturating enzyme family.</text>
</comment>
<dbReference type="PANTHER" id="PTHR43273:SF3">
    <property type="entry name" value="ANAEROBIC SULFATASE-MATURATING ENZYME HOMOLOG ASLB-RELATED"/>
    <property type="match status" value="1"/>
</dbReference>
<dbReference type="InterPro" id="IPR007197">
    <property type="entry name" value="rSAM"/>
</dbReference>
<keyword evidence="3" id="KW-0949">S-adenosyl-L-methionine</keyword>
<dbReference type="PROSITE" id="PS01305">
    <property type="entry name" value="MOAA_NIFB_PQQE"/>
    <property type="match status" value="1"/>
</dbReference>
<dbReference type="SFLD" id="SFLDG01386">
    <property type="entry name" value="main_SPASM_domain-containing"/>
    <property type="match status" value="1"/>
</dbReference>
<dbReference type="Pfam" id="PF04055">
    <property type="entry name" value="Radical_SAM"/>
    <property type="match status" value="1"/>
</dbReference>
<evidence type="ECO:0000313" key="10">
    <source>
        <dbReference type="Proteomes" id="UP000214666"/>
    </source>
</evidence>
<name>A0A222WTU8_9BACL</name>
<dbReference type="OrthoDB" id="9808591at2"/>
<evidence type="ECO:0000256" key="5">
    <source>
        <dbReference type="ARBA" id="ARBA00023004"/>
    </source>
</evidence>
<dbReference type="SFLD" id="SFLDG01067">
    <property type="entry name" value="SPASM/twitch_domain_containing"/>
    <property type="match status" value="1"/>
</dbReference>
<keyword evidence="5" id="KW-0408">Iron</keyword>
<organism evidence="9 10">
    <name type="scientific">Paenibacillus kribbensis</name>
    <dbReference type="NCBI Taxonomy" id="172713"/>
    <lineage>
        <taxon>Bacteria</taxon>
        <taxon>Bacillati</taxon>
        <taxon>Bacillota</taxon>
        <taxon>Bacilli</taxon>
        <taxon>Bacillales</taxon>
        <taxon>Paenibacillaceae</taxon>
        <taxon>Paenibacillus</taxon>
    </lineage>
</organism>
<dbReference type="GO" id="GO:0016491">
    <property type="term" value="F:oxidoreductase activity"/>
    <property type="evidence" value="ECO:0007669"/>
    <property type="project" value="InterPro"/>
</dbReference>
<evidence type="ECO:0000256" key="4">
    <source>
        <dbReference type="ARBA" id="ARBA00022723"/>
    </source>
</evidence>
<evidence type="ECO:0000256" key="7">
    <source>
        <dbReference type="ARBA" id="ARBA00023601"/>
    </source>
</evidence>
<dbReference type="Gene3D" id="3.20.20.70">
    <property type="entry name" value="Aldolase class I"/>
    <property type="match status" value="1"/>
</dbReference>
<evidence type="ECO:0000256" key="2">
    <source>
        <dbReference type="ARBA" id="ARBA00022485"/>
    </source>
</evidence>
<comment type="cofactor">
    <cofactor evidence="1">
        <name>[4Fe-4S] cluster</name>
        <dbReference type="ChEBI" id="CHEBI:49883"/>
    </cofactor>
</comment>
<dbReference type="PROSITE" id="PS51918">
    <property type="entry name" value="RADICAL_SAM"/>
    <property type="match status" value="1"/>
</dbReference>